<protein>
    <submittedName>
        <fullName evidence="1">Uncharacterized protein</fullName>
    </submittedName>
</protein>
<dbReference type="EMBL" id="KQ982138">
    <property type="protein sequence ID" value="KYQ59661.1"/>
    <property type="molecule type" value="Genomic_DNA"/>
</dbReference>
<evidence type="ECO:0000313" key="1">
    <source>
        <dbReference type="EMBL" id="KYQ59661.1"/>
    </source>
</evidence>
<evidence type="ECO:0000313" key="2">
    <source>
        <dbReference type="Proteomes" id="UP000075809"/>
    </source>
</evidence>
<organism evidence="1 2">
    <name type="scientific">Mycetomoellerius zeteki</name>
    <dbReference type="NCBI Taxonomy" id="64791"/>
    <lineage>
        <taxon>Eukaryota</taxon>
        <taxon>Metazoa</taxon>
        <taxon>Ecdysozoa</taxon>
        <taxon>Arthropoda</taxon>
        <taxon>Hexapoda</taxon>
        <taxon>Insecta</taxon>
        <taxon>Pterygota</taxon>
        <taxon>Neoptera</taxon>
        <taxon>Endopterygota</taxon>
        <taxon>Hymenoptera</taxon>
        <taxon>Apocrita</taxon>
        <taxon>Aculeata</taxon>
        <taxon>Formicoidea</taxon>
        <taxon>Formicidae</taxon>
        <taxon>Myrmicinae</taxon>
        <taxon>Mycetomoellerius</taxon>
    </lineage>
</organism>
<feature type="non-terminal residue" evidence="1">
    <location>
        <position position="1"/>
    </location>
</feature>
<gene>
    <name evidence="1" type="ORF">ALC60_01327</name>
</gene>
<name>A0A151XH77_9HYME</name>
<accession>A0A151XH77</accession>
<proteinExistence type="predicted"/>
<dbReference type="AlphaFoldDB" id="A0A151XH77"/>
<keyword evidence="2" id="KW-1185">Reference proteome</keyword>
<reference evidence="1 2" key="1">
    <citation type="submission" date="2015-09" db="EMBL/GenBank/DDBJ databases">
        <title>Trachymyrmex zeteki WGS genome.</title>
        <authorList>
            <person name="Nygaard S."/>
            <person name="Hu H."/>
            <person name="Boomsma J."/>
            <person name="Zhang G."/>
        </authorList>
    </citation>
    <scope>NUCLEOTIDE SEQUENCE [LARGE SCALE GENOMIC DNA]</scope>
    <source>
        <strain evidence="1">Tzet28-1</strain>
        <tissue evidence="1">Whole body</tissue>
    </source>
</reference>
<sequence>LDRIIETNRFNSIPPFFLASKKKAFVNRISFYFKMIVTEMTFHAKLIERGTIIHSNLLLLSIISNTHADMIPTSVAPYIVGHLKSYN</sequence>
<dbReference type="Proteomes" id="UP000075809">
    <property type="component" value="Unassembled WGS sequence"/>
</dbReference>